<gene>
    <name evidence="2" type="ORF">SCLAV_1580</name>
</gene>
<organism evidence="2 3">
    <name type="scientific">Streptomyces clavuligerus</name>
    <dbReference type="NCBI Taxonomy" id="1901"/>
    <lineage>
        <taxon>Bacteria</taxon>
        <taxon>Bacillati</taxon>
        <taxon>Actinomycetota</taxon>
        <taxon>Actinomycetes</taxon>
        <taxon>Kitasatosporales</taxon>
        <taxon>Streptomycetaceae</taxon>
        <taxon>Streptomyces</taxon>
    </lineage>
</organism>
<feature type="region of interest" description="Disordered" evidence="1">
    <location>
        <begin position="77"/>
        <end position="139"/>
    </location>
</feature>
<evidence type="ECO:0000313" key="2">
    <source>
        <dbReference type="EMBL" id="EFG06655.1"/>
    </source>
</evidence>
<keyword evidence="3" id="KW-1185">Reference proteome</keyword>
<evidence type="ECO:0000256" key="1">
    <source>
        <dbReference type="SAM" id="MobiDB-lite"/>
    </source>
</evidence>
<dbReference type="EMBL" id="CM000913">
    <property type="protein sequence ID" value="EFG06655.1"/>
    <property type="molecule type" value="Genomic_DNA"/>
</dbReference>
<dbReference type="PROSITE" id="PS50965">
    <property type="entry name" value="NERD"/>
    <property type="match status" value="1"/>
</dbReference>
<sequence>MGLPPDCCYSNGFVMPGGGAVEGLRVTSWKRFGHDRLYVDLPDGTSVGWADRRSGDVVCLRPSYRDAVLDAIARHTPTAAPPSVPRSSPRRELPPLTPENDLARRRPGATLHDRLTRRAPGPLAHARLRLSRRPSPRALAAERRVGAELHRLGRYGWRVLHSVPLPREPDIAHLLIGPGGVFTVTTKHHPGQAVHVTPTTATIGQGPPRPYPLTSLTESTRARTTLEHFCAFPVSVHPVLVFVAASAVDVAPAQRAVRVYQDRQVSGLGSLTGVLTPAQVEEVYRVARDRRAWLGV</sequence>
<proteinExistence type="predicted"/>
<name>B5GQR1_STRCL</name>
<feature type="compositionally biased region" description="Basic residues" evidence="1">
    <location>
        <begin position="126"/>
        <end position="135"/>
    </location>
</feature>
<dbReference type="OrthoDB" id="5793358at2"/>
<dbReference type="AlphaFoldDB" id="B5GQR1"/>
<dbReference type="eggNOG" id="ENOG5032SHB">
    <property type="taxonomic scope" value="Bacteria"/>
</dbReference>
<reference evidence="2 3" key="1">
    <citation type="journal article" date="2010" name="Genome Biol. Evol.">
        <title>The sequence of a 1.8-mb bacterial linear plasmid reveals a rich evolutionary reservoir of secondary metabolic pathways.</title>
        <authorList>
            <person name="Medema M.H."/>
            <person name="Trefzer A."/>
            <person name="Kovalchuk A."/>
            <person name="van den Berg M."/>
            <person name="Mueller U."/>
            <person name="Heijne W."/>
            <person name="Wu L."/>
            <person name="Alam M.T."/>
            <person name="Ronning C.M."/>
            <person name="Nierman W.C."/>
            <person name="Bovenberg R.A.L."/>
            <person name="Breitling R."/>
            <person name="Takano E."/>
        </authorList>
    </citation>
    <scope>NUCLEOTIDE SEQUENCE [LARGE SCALE GENOMIC DNA]</scope>
    <source>
        <strain evidence="3">ATCC 27064 / DSM 738 / JCM 4710 / NBRC 13307 / NCIMB 12785 / NRRL 3585 / VKM Ac-602</strain>
    </source>
</reference>
<protein>
    <submittedName>
        <fullName evidence="2">NERD domain-containing protein</fullName>
    </submittedName>
</protein>
<accession>B5GQR1</accession>
<dbReference type="InterPro" id="IPR011528">
    <property type="entry name" value="NERD"/>
</dbReference>
<dbReference type="KEGG" id="sclf:BB341_20320"/>
<dbReference type="Proteomes" id="UP000002357">
    <property type="component" value="Chromosome"/>
</dbReference>
<evidence type="ECO:0000313" key="3">
    <source>
        <dbReference type="Proteomes" id="UP000002357"/>
    </source>
</evidence>
<dbReference type="Pfam" id="PF08378">
    <property type="entry name" value="NERD"/>
    <property type="match status" value="1"/>
</dbReference>
<dbReference type="STRING" id="1901.BB341_20320"/>